<sequence>MESQPATAALQALLESLSTPKERAGRTPFCLVDFPRIEWHFDDVSREHMELLRSETNLLRLLPVEESVALPDQTTLVASAFTLYKNTAAVDSSALLHLIRYQLRVSSQLTLGEKREIVSAHDKRWCDKTT</sequence>
<accession>A0A1Z5KPS8</accession>
<dbReference type="AlphaFoldDB" id="A0A1Z5KPS8"/>
<dbReference type="Proteomes" id="UP000198406">
    <property type="component" value="Unassembled WGS sequence"/>
</dbReference>
<evidence type="ECO:0000313" key="2">
    <source>
        <dbReference type="Proteomes" id="UP000198406"/>
    </source>
</evidence>
<name>A0A1Z5KPS8_FISSO</name>
<proteinExistence type="predicted"/>
<protein>
    <submittedName>
        <fullName evidence="1">Uncharacterized protein</fullName>
    </submittedName>
</protein>
<gene>
    <name evidence="1" type="ORF">FisN_2Hu063</name>
</gene>
<reference evidence="1 2" key="1">
    <citation type="journal article" date="2015" name="Plant Cell">
        <title>Oil accumulation by the oleaginous diatom Fistulifera solaris as revealed by the genome and transcriptome.</title>
        <authorList>
            <person name="Tanaka T."/>
            <person name="Maeda Y."/>
            <person name="Veluchamy A."/>
            <person name="Tanaka M."/>
            <person name="Abida H."/>
            <person name="Marechal E."/>
            <person name="Bowler C."/>
            <person name="Muto M."/>
            <person name="Sunaga Y."/>
            <person name="Tanaka M."/>
            <person name="Yoshino T."/>
            <person name="Taniguchi T."/>
            <person name="Fukuda Y."/>
            <person name="Nemoto M."/>
            <person name="Matsumoto M."/>
            <person name="Wong P.S."/>
            <person name="Aburatani S."/>
            <person name="Fujibuchi W."/>
        </authorList>
    </citation>
    <scope>NUCLEOTIDE SEQUENCE [LARGE SCALE GENOMIC DNA]</scope>
    <source>
        <strain evidence="1 2">JPCC DA0580</strain>
    </source>
</reference>
<keyword evidence="2" id="KW-1185">Reference proteome</keyword>
<dbReference type="InParanoid" id="A0A1Z5KPS8"/>
<dbReference type="EMBL" id="BDSP01000264">
    <property type="protein sequence ID" value="GAX28112.1"/>
    <property type="molecule type" value="Genomic_DNA"/>
</dbReference>
<organism evidence="1 2">
    <name type="scientific">Fistulifera solaris</name>
    <name type="common">Oleaginous diatom</name>
    <dbReference type="NCBI Taxonomy" id="1519565"/>
    <lineage>
        <taxon>Eukaryota</taxon>
        <taxon>Sar</taxon>
        <taxon>Stramenopiles</taxon>
        <taxon>Ochrophyta</taxon>
        <taxon>Bacillariophyta</taxon>
        <taxon>Bacillariophyceae</taxon>
        <taxon>Bacillariophycidae</taxon>
        <taxon>Naviculales</taxon>
        <taxon>Naviculaceae</taxon>
        <taxon>Fistulifera</taxon>
    </lineage>
</organism>
<evidence type="ECO:0000313" key="1">
    <source>
        <dbReference type="EMBL" id="GAX28112.1"/>
    </source>
</evidence>
<comment type="caution">
    <text evidence="1">The sequence shown here is derived from an EMBL/GenBank/DDBJ whole genome shotgun (WGS) entry which is preliminary data.</text>
</comment>